<dbReference type="InterPro" id="IPR039420">
    <property type="entry name" value="WalR-like"/>
</dbReference>
<evidence type="ECO:0000313" key="5">
    <source>
        <dbReference type="Proteomes" id="UP000218418"/>
    </source>
</evidence>
<organism evidence="4 5">
    <name type="scientific">Calothrix parasitica NIES-267</name>
    <dbReference type="NCBI Taxonomy" id="1973488"/>
    <lineage>
        <taxon>Bacteria</taxon>
        <taxon>Bacillati</taxon>
        <taxon>Cyanobacteriota</taxon>
        <taxon>Cyanophyceae</taxon>
        <taxon>Nostocales</taxon>
        <taxon>Calotrichaceae</taxon>
        <taxon>Calothrix</taxon>
    </lineage>
</organism>
<accession>A0A1Z4LSW8</accession>
<evidence type="ECO:0000256" key="1">
    <source>
        <dbReference type="ARBA" id="ARBA00023125"/>
    </source>
</evidence>
<dbReference type="Gene3D" id="3.40.50.2300">
    <property type="match status" value="1"/>
</dbReference>
<dbReference type="OrthoDB" id="495017at2"/>
<dbReference type="EMBL" id="AP018227">
    <property type="protein sequence ID" value="BAY84340.1"/>
    <property type="molecule type" value="Genomic_DNA"/>
</dbReference>
<sequence>MVINNFQKPQPSQYSSVEGKPSILVVDDHPTILTGTVNVIYSEYPEADIFKAQTAQETLLKIQSRQFDLVVMDLSIPDCTGESAKIELGIQLLQNLLKEYTHQNFLIQTSYVKALIRIKHEIDNHQGGFAIADKALPENEMLMRFNLALIGATHTKDIKTGIELKSEWLDVLRLAFEESLTDKAIAQRMYKSERSVRIYWTKIQDVLGVYPEDCKQGGKNMRIHTEVRAREEGLID</sequence>
<evidence type="ECO:0000313" key="4">
    <source>
        <dbReference type="EMBL" id="BAY84340.1"/>
    </source>
</evidence>
<dbReference type="GO" id="GO:0000160">
    <property type="term" value="P:phosphorelay signal transduction system"/>
    <property type="evidence" value="ECO:0007669"/>
    <property type="project" value="InterPro"/>
</dbReference>
<protein>
    <submittedName>
        <fullName evidence="4">LuxR family two component transcriptional regulator</fullName>
    </submittedName>
</protein>
<dbReference type="Pfam" id="PF00072">
    <property type="entry name" value="Response_reg"/>
    <property type="match status" value="1"/>
</dbReference>
<proteinExistence type="predicted"/>
<dbReference type="GO" id="GO:0003677">
    <property type="term" value="F:DNA binding"/>
    <property type="evidence" value="ECO:0007669"/>
    <property type="project" value="UniProtKB-KW"/>
</dbReference>
<keyword evidence="1" id="KW-0238">DNA-binding</keyword>
<feature type="domain" description="Response regulatory" evidence="3">
    <location>
        <begin position="22"/>
        <end position="149"/>
    </location>
</feature>
<feature type="modified residue" description="4-aspartylphosphate" evidence="2">
    <location>
        <position position="73"/>
    </location>
</feature>
<gene>
    <name evidence="4" type="ORF">NIES267_38360</name>
</gene>
<keyword evidence="2" id="KW-0597">Phosphoprotein</keyword>
<evidence type="ECO:0000259" key="3">
    <source>
        <dbReference type="PROSITE" id="PS50110"/>
    </source>
</evidence>
<dbReference type="Proteomes" id="UP000218418">
    <property type="component" value="Chromosome"/>
</dbReference>
<reference evidence="4 5" key="1">
    <citation type="submission" date="2017-06" db="EMBL/GenBank/DDBJ databases">
        <title>Genome sequencing of cyanobaciteial culture collection at National Institute for Environmental Studies (NIES).</title>
        <authorList>
            <person name="Hirose Y."/>
            <person name="Shimura Y."/>
            <person name="Fujisawa T."/>
            <person name="Nakamura Y."/>
            <person name="Kawachi M."/>
        </authorList>
    </citation>
    <scope>NUCLEOTIDE SEQUENCE [LARGE SCALE GENOMIC DNA]</scope>
    <source>
        <strain evidence="4 5">NIES-267</strain>
    </source>
</reference>
<dbReference type="InterPro" id="IPR001789">
    <property type="entry name" value="Sig_transdc_resp-reg_receiver"/>
</dbReference>
<name>A0A1Z4LSW8_9CYAN</name>
<dbReference type="PANTHER" id="PTHR43214">
    <property type="entry name" value="TWO-COMPONENT RESPONSE REGULATOR"/>
    <property type="match status" value="1"/>
</dbReference>
<keyword evidence="5" id="KW-1185">Reference proteome</keyword>
<dbReference type="PROSITE" id="PS50110">
    <property type="entry name" value="RESPONSE_REGULATORY"/>
    <property type="match status" value="1"/>
</dbReference>
<dbReference type="PANTHER" id="PTHR43214:SF43">
    <property type="entry name" value="TWO-COMPONENT RESPONSE REGULATOR"/>
    <property type="match status" value="1"/>
</dbReference>
<dbReference type="AlphaFoldDB" id="A0A1Z4LSW8"/>
<dbReference type="InterPro" id="IPR011006">
    <property type="entry name" value="CheY-like_superfamily"/>
</dbReference>
<evidence type="ECO:0000256" key="2">
    <source>
        <dbReference type="PROSITE-ProRule" id="PRU00169"/>
    </source>
</evidence>
<dbReference type="SUPFAM" id="SSF52172">
    <property type="entry name" value="CheY-like"/>
    <property type="match status" value="1"/>
</dbReference>